<feature type="compositionally biased region" description="Gly residues" evidence="1">
    <location>
        <begin position="150"/>
        <end position="159"/>
    </location>
</feature>
<gene>
    <name evidence="2" type="ORF">A606_05755</name>
</gene>
<name>S4XJP7_9CORY</name>
<keyword evidence="2" id="KW-0238">DNA-binding</keyword>
<dbReference type="EMBL" id="CP003696">
    <property type="protein sequence ID" value="AGP30798.1"/>
    <property type="molecule type" value="Genomic_DNA"/>
</dbReference>
<evidence type="ECO:0000313" key="2">
    <source>
        <dbReference type="EMBL" id="AGP30798.1"/>
    </source>
</evidence>
<organism evidence="2 3">
    <name type="scientific">Corynebacterium terpenotabidum Y-11</name>
    <dbReference type="NCBI Taxonomy" id="1200352"/>
    <lineage>
        <taxon>Bacteria</taxon>
        <taxon>Bacillati</taxon>
        <taxon>Actinomycetota</taxon>
        <taxon>Actinomycetes</taxon>
        <taxon>Mycobacteriales</taxon>
        <taxon>Corynebacteriaceae</taxon>
        <taxon>Corynebacterium</taxon>
    </lineage>
</organism>
<dbReference type="RefSeq" id="WP_020441159.1">
    <property type="nucleotide sequence ID" value="NC_021663.1"/>
</dbReference>
<dbReference type="eggNOG" id="ENOG5032FSP">
    <property type="taxonomic scope" value="Bacteria"/>
</dbReference>
<reference evidence="2 3" key="1">
    <citation type="submission" date="2012-06" db="EMBL/GenBank/DDBJ databases">
        <title>Complete genome sequence of Corynebacterium terpenotabidum Y-11 (=DSM 44721).</title>
        <authorList>
            <person name="Ruckert C."/>
            <person name="Albersmeier A."/>
            <person name="Al-Dilaimi A."/>
            <person name="Szczepanowski R."/>
            <person name="Kalinowski J."/>
        </authorList>
    </citation>
    <scope>NUCLEOTIDE SEQUENCE [LARGE SCALE GENOMIC DNA]</scope>
    <source>
        <strain evidence="2 3">Y-11</strain>
    </source>
</reference>
<evidence type="ECO:0000313" key="3">
    <source>
        <dbReference type="Proteomes" id="UP000014809"/>
    </source>
</evidence>
<accession>S4XJP7</accession>
<dbReference type="HOGENOM" id="CLU_132540_0_0_11"/>
<dbReference type="PATRIC" id="fig|1200352.3.peg.1165"/>
<keyword evidence="3" id="KW-1185">Reference proteome</keyword>
<evidence type="ECO:0000256" key="1">
    <source>
        <dbReference type="SAM" id="MobiDB-lite"/>
    </source>
</evidence>
<dbReference type="STRING" id="1200352.A606_05755"/>
<feature type="region of interest" description="Disordered" evidence="1">
    <location>
        <begin position="111"/>
        <end position="159"/>
    </location>
</feature>
<dbReference type="OrthoDB" id="4426754at2"/>
<dbReference type="AlphaFoldDB" id="S4XJP7"/>
<dbReference type="Proteomes" id="UP000014809">
    <property type="component" value="Chromosome"/>
</dbReference>
<sequence length="159" mass="16746">MNFRAWITALIAPDTLRAASEKIGLSHSTVTRQLSRDTLTPVTVIALCRAYGKSPVDGLVETGYLRREETGDVGVDFALDRASNRELLDAVLRRSDPEAVHLFGRDAGVINPADSAAGEADDGTVLPWTPRSGGIAADGSPDEDAENEGRGGTGSDSLP</sequence>
<protein>
    <submittedName>
        <fullName evidence="2">DNA-binding protein</fullName>
    </submittedName>
</protein>
<dbReference type="GO" id="GO:0003677">
    <property type="term" value="F:DNA binding"/>
    <property type="evidence" value="ECO:0007669"/>
    <property type="project" value="UniProtKB-KW"/>
</dbReference>
<dbReference type="KEGG" id="cter:A606_05755"/>
<proteinExistence type="predicted"/>